<dbReference type="PANTHER" id="PTHR36057">
    <property type="match status" value="1"/>
</dbReference>
<reference evidence="2 3" key="1">
    <citation type="submission" date="2021-04" db="EMBL/GenBank/DDBJ databases">
        <authorList>
            <person name="Pira H."/>
            <person name="Risdian C."/>
            <person name="Wink J."/>
        </authorList>
    </citation>
    <scope>NUCLEOTIDE SEQUENCE [LARGE SCALE GENOMIC DNA]</scope>
    <source>
        <strain evidence="2 3">WH131</strain>
    </source>
</reference>
<keyword evidence="1" id="KW-0732">Signal</keyword>
<dbReference type="EMBL" id="JAGSPB010000001">
    <property type="protein sequence ID" value="MBV7265407.1"/>
    <property type="molecule type" value="Genomic_DNA"/>
</dbReference>
<evidence type="ECO:0000256" key="1">
    <source>
        <dbReference type="SAM" id="SignalP"/>
    </source>
</evidence>
<dbReference type="RefSeq" id="WP_218315865.1">
    <property type="nucleotide sequence ID" value="NZ_JAGSPB010000001.1"/>
</dbReference>
<organism evidence="2 3">
    <name type="scientific">Erythrobacter ani</name>
    <dbReference type="NCBI Taxonomy" id="2827235"/>
    <lineage>
        <taxon>Bacteria</taxon>
        <taxon>Pseudomonadati</taxon>
        <taxon>Pseudomonadota</taxon>
        <taxon>Alphaproteobacteria</taxon>
        <taxon>Sphingomonadales</taxon>
        <taxon>Erythrobacteraceae</taxon>
        <taxon>Erythrobacter/Porphyrobacter group</taxon>
        <taxon>Erythrobacter</taxon>
    </lineage>
</organism>
<sequence>MIRILFALLTGLAAVAVASSTFVVAENAQIDRSPAGGEPVLIELFTSQGCSSCPPADRLAKRLERESGLVVISKPVDYWDRLGWKDTLASPENSALQRAYARRGLSGYNGVYTPQSVVAGAFGTVGSDEREIRAFVRTAVQQQSTAIRVRGNYETGYAIGIAGRANANGELVLVGVETSPTVTIERGENRGRGITYTNVLVGERVIANWAGGKASRVIRPAELAMPRADRYALVLRERAGGTVLAAQWL</sequence>
<proteinExistence type="predicted"/>
<feature type="chain" id="PRO_5046663115" evidence="1">
    <location>
        <begin position="26"/>
        <end position="249"/>
    </location>
</feature>
<comment type="caution">
    <text evidence="2">The sequence shown here is derived from an EMBL/GenBank/DDBJ whole genome shotgun (WGS) entry which is preliminary data.</text>
</comment>
<gene>
    <name evidence="2" type="ORF">KCG45_04390</name>
</gene>
<dbReference type="Proteomes" id="UP000699975">
    <property type="component" value="Unassembled WGS sequence"/>
</dbReference>
<feature type="signal peptide" evidence="1">
    <location>
        <begin position="1"/>
        <end position="25"/>
    </location>
</feature>
<dbReference type="PANTHER" id="PTHR36057:SF1">
    <property type="entry name" value="LIPOPROTEIN LIPID ATTACHMENT SITE-LIKE PROTEIN, PUTATIVE (DUF1223)-RELATED"/>
    <property type="match status" value="1"/>
</dbReference>
<keyword evidence="3" id="KW-1185">Reference proteome</keyword>
<evidence type="ECO:0000313" key="3">
    <source>
        <dbReference type="Proteomes" id="UP000699975"/>
    </source>
</evidence>
<name>A0ABS6SKA5_9SPHN</name>
<dbReference type="Pfam" id="PF06764">
    <property type="entry name" value="DUF1223"/>
    <property type="match status" value="1"/>
</dbReference>
<evidence type="ECO:0000313" key="2">
    <source>
        <dbReference type="EMBL" id="MBV7265407.1"/>
    </source>
</evidence>
<dbReference type="InterPro" id="IPR010634">
    <property type="entry name" value="DUF1223"/>
</dbReference>
<accession>A0ABS6SKA5</accession>
<protein>
    <submittedName>
        <fullName evidence="2">DUF1223 domain-containing protein</fullName>
    </submittedName>
</protein>